<evidence type="ECO:0000313" key="1">
    <source>
        <dbReference type="EMBL" id="MBX70436.1"/>
    </source>
</evidence>
<reference evidence="1" key="1">
    <citation type="submission" date="2018-02" db="EMBL/GenBank/DDBJ databases">
        <title>Rhizophora mucronata_Transcriptome.</title>
        <authorList>
            <person name="Meera S.P."/>
            <person name="Sreeshan A."/>
            <person name="Augustine A."/>
        </authorList>
    </citation>
    <scope>NUCLEOTIDE SEQUENCE</scope>
    <source>
        <tissue evidence="1">Leaf</tissue>
    </source>
</reference>
<accession>A0A2P2QTW9</accession>
<sequence>MLLILSPTYGMNLTCKLEFMQTKNQ</sequence>
<dbReference type="EMBL" id="GGEC01089952">
    <property type="protein sequence ID" value="MBX70436.1"/>
    <property type="molecule type" value="Transcribed_RNA"/>
</dbReference>
<proteinExistence type="predicted"/>
<dbReference type="AlphaFoldDB" id="A0A2P2QTW9"/>
<protein>
    <submittedName>
        <fullName evidence="1">Uncharacterized protein</fullName>
    </submittedName>
</protein>
<name>A0A2P2QTW9_RHIMU</name>
<organism evidence="1">
    <name type="scientific">Rhizophora mucronata</name>
    <name type="common">Asiatic mangrove</name>
    <dbReference type="NCBI Taxonomy" id="61149"/>
    <lineage>
        <taxon>Eukaryota</taxon>
        <taxon>Viridiplantae</taxon>
        <taxon>Streptophyta</taxon>
        <taxon>Embryophyta</taxon>
        <taxon>Tracheophyta</taxon>
        <taxon>Spermatophyta</taxon>
        <taxon>Magnoliopsida</taxon>
        <taxon>eudicotyledons</taxon>
        <taxon>Gunneridae</taxon>
        <taxon>Pentapetalae</taxon>
        <taxon>rosids</taxon>
        <taxon>fabids</taxon>
        <taxon>Malpighiales</taxon>
        <taxon>Rhizophoraceae</taxon>
        <taxon>Rhizophora</taxon>
    </lineage>
</organism>